<dbReference type="EMBL" id="JACSDZ010000003">
    <property type="protein sequence ID" value="KAF7409484.1"/>
    <property type="molecule type" value="Genomic_DNA"/>
</dbReference>
<evidence type="ECO:0000313" key="1">
    <source>
        <dbReference type="EMBL" id="KAF7409484.1"/>
    </source>
</evidence>
<reference evidence="1" key="1">
    <citation type="journal article" date="2020" name="G3 (Bethesda)">
        <title>High-Quality Assemblies for Three Invasive Social Wasps from the &lt;i&gt;Vespula&lt;/i&gt; Genus.</title>
        <authorList>
            <person name="Harrop T.W.R."/>
            <person name="Guhlin J."/>
            <person name="McLaughlin G.M."/>
            <person name="Permina E."/>
            <person name="Stockwell P."/>
            <person name="Gilligan J."/>
            <person name="Le Lec M.F."/>
            <person name="Gruber M.A.M."/>
            <person name="Quinn O."/>
            <person name="Lovegrove M."/>
            <person name="Duncan E.J."/>
            <person name="Remnant E.J."/>
            <person name="Van Eeckhoven J."/>
            <person name="Graham B."/>
            <person name="Knapp R.A."/>
            <person name="Langford K.W."/>
            <person name="Kronenberg Z."/>
            <person name="Press M.O."/>
            <person name="Eacker S.M."/>
            <person name="Wilson-Rankin E.E."/>
            <person name="Purcell J."/>
            <person name="Lester P.J."/>
            <person name="Dearden P.K."/>
        </authorList>
    </citation>
    <scope>NUCLEOTIDE SEQUENCE</scope>
    <source>
        <strain evidence="1">Linc-1</strain>
    </source>
</reference>
<organism evidence="1 2">
    <name type="scientific">Vespula germanica</name>
    <name type="common">German yellow jacket</name>
    <name type="synonym">Paravespula germanica</name>
    <dbReference type="NCBI Taxonomy" id="30212"/>
    <lineage>
        <taxon>Eukaryota</taxon>
        <taxon>Metazoa</taxon>
        <taxon>Ecdysozoa</taxon>
        <taxon>Arthropoda</taxon>
        <taxon>Hexapoda</taxon>
        <taxon>Insecta</taxon>
        <taxon>Pterygota</taxon>
        <taxon>Neoptera</taxon>
        <taxon>Endopterygota</taxon>
        <taxon>Hymenoptera</taxon>
        <taxon>Apocrita</taxon>
        <taxon>Aculeata</taxon>
        <taxon>Vespoidea</taxon>
        <taxon>Vespidae</taxon>
        <taxon>Vespinae</taxon>
        <taxon>Vespula</taxon>
    </lineage>
</organism>
<name>A0A836ULM8_VESGE</name>
<dbReference type="AlphaFoldDB" id="A0A836ULM8"/>
<gene>
    <name evidence="1" type="ORF">HZH68_003865</name>
</gene>
<dbReference type="Proteomes" id="UP000617340">
    <property type="component" value="Unassembled WGS sequence"/>
</dbReference>
<keyword evidence="2" id="KW-1185">Reference proteome</keyword>
<comment type="caution">
    <text evidence="1">The sequence shown here is derived from an EMBL/GenBank/DDBJ whole genome shotgun (WGS) entry which is preliminary data.</text>
</comment>
<sequence>MADKVLPGTYHKSGFYLEAAVLSWRMPRDCATLNWSRVGSPTMSATVAGNQQQHPHQEWDINDSNVPRSSIHAYSLPGRRRLKWHRQRFTRINRQNGNRLVAHGRAFCGTRGRRSEHAAAAVWYGLLSSTRRGGRLRPMATALAPKMLERGVEDRQREGEEGYEKG</sequence>
<protein>
    <submittedName>
        <fullName evidence="1">Uncharacterized protein</fullName>
    </submittedName>
</protein>
<evidence type="ECO:0000313" key="2">
    <source>
        <dbReference type="Proteomes" id="UP000617340"/>
    </source>
</evidence>
<proteinExistence type="predicted"/>
<accession>A0A836ULM8</accession>